<keyword evidence="1" id="KW-0479">Metal-binding</keyword>
<evidence type="ECO:0000256" key="2">
    <source>
        <dbReference type="SAM" id="MobiDB-lite"/>
    </source>
</evidence>
<dbReference type="AlphaFoldDB" id="A0A6A5FUD2"/>
<feature type="domain" description="C2H2-type" evidence="3">
    <location>
        <begin position="76"/>
        <end position="103"/>
    </location>
</feature>
<protein>
    <recommendedName>
        <fullName evidence="3">C2H2-type domain-containing protein</fullName>
    </recommendedName>
</protein>
<evidence type="ECO:0000256" key="1">
    <source>
        <dbReference type="PROSITE-ProRule" id="PRU00042"/>
    </source>
</evidence>
<accession>A0A6A5FUD2</accession>
<dbReference type="InterPro" id="IPR013087">
    <property type="entry name" value="Znf_C2H2_type"/>
</dbReference>
<gene>
    <name evidence="4" type="ORF">GCK72_022606</name>
</gene>
<feature type="region of interest" description="Disordered" evidence="2">
    <location>
        <begin position="121"/>
        <end position="197"/>
    </location>
</feature>
<dbReference type="CTD" id="78777490"/>
<dbReference type="Pfam" id="PF00096">
    <property type="entry name" value="zf-C2H2"/>
    <property type="match status" value="2"/>
</dbReference>
<comment type="caution">
    <text evidence="4">The sequence shown here is derived from an EMBL/GenBank/DDBJ whole genome shotgun (WGS) entry which is preliminary data.</text>
</comment>
<dbReference type="EMBL" id="WUAV01000006">
    <property type="protein sequence ID" value="KAF1746153.1"/>
    <property type="molecule type" value="Genomic_DNA"/>
</dbReference>
<reference evidence="4 5" key="1">
    <citation type="submission" date="2019-12" db="EMBL/GenBank/DDBJ databases">
        <title>Chromosome-level assembly of the Caenorhabditis remanei genome.</title>
        <authorList>
            <person name="Teterina A.A."/>
            <person name="Willis J.H."/>
            <person name="Phillips P.C."/>
        </authorList>
    </citation>
    <scope>NUCLEOTIDE SEQUENCE [LARGE SCALE GENOMIC DNA]</scope>
    <source>
        <strain evidence="4 5">PX506</strain>
        <tissue evidence="4">Whole organism</tissue>
    </source>
</reference>
<dbReference type="RefSeq" id="XP_053578497.1">
    <property type="nucleotide sequence ID" value="XM_053734931.1"/>
</dbReference>
<dbReference type="SUPFAM" id="SSF57667">
    <property type="entry name" value="beta-beta-alpha zinc fingers"/>
    <property type="match status" value="1"/>
</dbReference>
<feature type="compositionally biased region" description="Acidic residues" evidence="2">
    <location>
        <begin position="143"/>
        <end position="169"/>
    </location>
</feature>
<dbReference type="SMART" id="SM00355">
    <property type="entry name" value="ZnF_C2H2"/>
    <property type="match status" value="2"/>
</dbReference>
<sequence length="575" mass="66664">MSRTSRFVAACKNCSVCNALDTRGVNRRANAKKRKKCAKVAKAAKGNTCKDCNASFATKQSLKAHIKLHDPNRETFPCDKCSKIFNTRGNLKYHYKQYFKSKQEFNAAWIKLNNRVPRQALRPKNTVATSSQGINVDDRSGEDSDDQESVSGTEENEDEFKEDADDIEMEIATVELNDGEDEDQFEDEDNNDVNGNVDMDRFQDIDGNYIDEFPPPEDITHQDRNIEELHYSDMEYIGEDNDTVEVPMRIEYEENDQNHNEGVPQDIEFEQETLHPVHSLEFTEVSTVTWFPRETEAQVPHTSNKTGFENLKALCLLMKEDRRLRNMDIETTRREQSASAIDQMVEKSTSRLVSSISNLFPPEMKAECSEVCRKIRGYFQQSSSDFMELFENFMKKMISNDVNMESIQFVEQLEEKCRIHSPRKRGAEIIHMYKKVALRRSGSFKEIIETAYMPTLNSTMCHCGLEVYNKKVVTPQGLYFVILLDAWSPTHRIVDLTSNSFVDMFGSKWRVHSFVERIPHPMNTTEESVYVTWNQTPRKWTSIDVKFVAPMEKQTIFFKEHEVKALVFKKVRVEF</sequence>
<keyword evidence="1" id="KW-0862">Zinc</keyword>
<evidence type="ECO:0000259" key="3">
    <source>
        <dbReference type="PROSITE" id="PS50157"/>
    </source>
</evidence>
<proteinExistence type="predicted"/>
<dbReference type="InterPro" id="IPR036236">
    <property type="entry name" value="Znf_C2H2_sf"/>
</dbReference>
<feature type="domain" description="C2H2-type" evidence="3">
    <location>
        <begin position="47"/>
        <end position="74"/>
    </location>
</feature>
<dbReference type="KEGG" id="crq:GCK72_022606"/>
<dbReference type="PROSITE" id="PS00028">
    <property type="entry name" value="ZINC_FINGER_C2H2_1"/>
    <property type="match status" value="1"/>
</dbReference>
<dbReference type="GO" id="GO:0008270">
    <property type="term" value="F:zinc ion binding"/>
    <property type="evidence" value="ECO:0007669"/>
    <property type="project" value="UniProtKB-KW"/>
</dbReference>
<organism evidence="4 5">
    <name type="scientific">Caenorhabditis remanei</name>
    <name type="common">Caenorhabditis vulgaris</name>
    <dbReference type="NCBI Taxonomy" id="31234"/>
    <lineage>
        <taxon>Eukaryota</taxon>
        <taxon>Metazoa</taxon>
        <taxon>Ecdysozoa</taxon>
        <taxon>Nematoda</taxon>
        <taxon>Chromadorea</taxon>
        <taxon>Rhabditida</taxon>
        <taxon>Rhabditina</taxon>
        <taxon>Rhabditomorpha</taxon>
        <taxon>Rhabditoidea</taxon>
        <taxon>Rhabditidae</taxon>
        <taxon>Peloderinae</taxon>
        <taxon>Caenorhabditis</taxon>
    </lineage>
</organism>
<dbReference type="Proteomes" id="UP000483820">
    <property type="component" value="Chromosome X"/>
</dbReference>
<evidence type="ECO:0000313" key="5">
    <source>
        <dbReference type="Proteomes" id="UP000483820"/>
    </source>
</evidence>
<dbReference type="Gene3D" id="3.30.160.60">
    <property type="entry name" value="Classic Zinc Finger"/>
    <property type="match status" value="1"/>
</dbReference>
<dbReference type="PROSITE" id="PS50157">
    <property type="entry name" value="ZINC_FINGER_C2H2_2"/>
    <property type="match status" value="2"/>
</dbReference>
<feature type="compositionally biased region" description="Acidic residues" evidence="2">
    <location>
        <begin position="177"/>
        <end position="191"/>
    </location>
</feature>
<dbReference type="GeneID" id="78777490"/>
<keyword evidence="1" id="KW-0863">Zinc-finger</keyword>
<name>A0A6A5FUD2_CAERE</name>
<evidence type="ECO:0000313" key="4">
    <source>
        <dbReference type="EMBL" id="KAF1746153.1"/>
    </source>
</evidence>